<evidence type="ECO:0000313" key="10">
    <source>
        <dbReference type="EMBL" id="OXE45610.1"/>
    </source>
</evidence>
<dbReference type="PIRSF" id="PIRSF000903">
    <property type="entry name" value="B5n-ttraPtase_sm"/>
    <property type="match status" value="1"/>
</dbReference>
<sequence>MSTYAIGDVHGCAQSLKELLAKLPSDGNIVFIGDVVNRGPQSLETLRIIQGLGERAVSILGNHELHMLAVYAGKRELHRKDTIKEIFDAPDGKELMDWIRTWPMALDVEDVLCVHAACHWKWNKKKTLKLAHEVENYLRSDSWQENMGELFGKTQWSKELEGFKRLRAIINVLTRTRFLTANGEMDYDAKLSPAETSSELIPWFKYPDRKTAEDKVTFGHWSTLGLIEWPNIYPLDTGCLWGGALTARNLENPEEIFQVKAPLYVAPF</sequence>
<evidence type="ECO:0000313" key="11">
    <source>
        <dbReference type="Proteomes" id="UP000214610"/>
    </source>
</evidence>
<evidence type="ECO:0000256" key="3">
    <source>
        <dbReference type="ARBA" id="ARBA00012506"/>
    </source>
</evidence>
<reference evidence="11" key="1">
    <citation type="submission" date="2017-05" db="EMBL/GenBank/DDBJ databases">
        <title>Improved OligoMM genomes.</title>
        <authorList>
            <person name="Garzetti D."/>
        </authorList>
    </citation>
    <scope>NUCLEOTIDE SEQUENCE [LARGE SCALE GENOMIC DNA]</scope>
    <source>
        <strain evidence="11">YL45</strain>
    </source>
</reference>
<dbReference type="EMBL" id="NHMP01000008">
    <property type="protein sequence ID" value="OXE45610.1"/>
    <property type="molecule type" value="Genomic_DNA"/>
</dbReference>
<comment type="catalytic activity">
    <reaction evidence="8">
        <text>P(1),P(4)-bis(5'-adenosyl) tetraphosphate + H2O = 2 ADP + 2 H(+)</text>
        <dbReference type="Rhea" id="RHEA:24252"/>
        <dbReference type="ChEBI" id="CHEBI:15377"/>
        <dbReference type="ChEBI" id="CHEBI:15378"/>
        <dbReference type="ChEBI" id="CHEBI:58141"/>
        <dbReference type="ChEBI" id="CHEBI:456216"/>
        <dbReference type="EC" id="3.6.1.41"/>
    </reaction>
</comment>
<evidence type="ECO:0000256" key="5">
    <source>
        <dbReference type="ARBA" id="ARBA00031248"/>
    </source>
</evidence>
<dbReference type="InterPro" id="IPR004843">
    <property type="entry name" value="Calcineurin-like_PHP"/>
</dbReference>
<comment type="caution">
    <text evidence="10">The sequence shown here is derived from an EMBL/GenBank/DDBJ whole genome shotgun (WGS) entry which is preliminary data.</text>
</comment>
<evidence type="ECO:0000259" key="9">
    <source>
        <dbReference type="Pfam" id="PF00149"/>
    </source>
</evidence>
<keyword evidence="4" id="KW-0378">Hydrolase</keyword>
<dbReference type="SUPFAM" id="SSF56300">
    <property type="entry name" value="Metallo-dependent phosphatases"/>
    <property type="match status" value="1"/>
</dbReference>
<dbReference type="NCBIfam" id="NF001204">
    <property type="entry name" value="PRK00166.1"/>
    <property type="match status" value="1"/>
</dbReference>
<dbReference type="Pfam" id="PF00149">
    <property type="entry name" value="Metallophos"/>
    <property type="match status" value="1"/>
</dbReference>
<accession>A0A227KFV4</accession>
<dbReference type="PANTHER" id="PTHR40942">
    <property type="match status" value="1"/>
</dbReference>
<dbReference type="RefSeq" id="WP_066594086.1">
    <property type="nucleotide sequence ID" value="NZ_CAJTBZ010000003.1"/>
</dbReference>
<keyword evidence="11" id="KW-1185">Reference proteome</keyword>
<organism evidence="10 11">
    <name type="scientific">Turicimonas muris</name>
    <dbReference type="NCBI Taxonomy" id="1796652"/>
    <lineage>
        <taxon>Bacteria</taxon>
        <taxon>Pseudomonadati</taxon>
        <taxon>Pseudomonadota</taxon>
        <taxon>Betaproteobacteria</taxon>
        <taxon>Burkholderiales</taxon>
        <taxon>Sutterellaceae</taxon>
        <taxon>Turicimonas</taxon>
    </lineage>
</organism>
<dbReference type="GeneID" id="78362071"/>
<comment type="function">
    <text evidence="1">Hydrolyzes diadenosine 5',5'''-P1,P4-tetraphosphate to yield ADP.</text>
</comment>
<dbReference type="Proteomes" id="UP000214610">
    <property type="component" value="Unassembled WGS sequence"/>
</dbReference>
<protein>
    <recommendedName>
        <fullName evidence="3">bis(5'-nucleosyl)-tetraphosphatase (symmetrical)</fullName>
        <ecNumber evidence="3">3.6.1.41</ecNumber>
    </recommendedName>
    <alternativeName>
        <fullName evidence="6">Ap4A hydrolase</fullName>
    </alternativeName>
    <alternativeName>
        <fullName evidence="5">Diadenosine 5',5'''-P1,P4-tetraphosphate pyrophosphohydrolase</fullName>
    </alternativeName>
    <alternativeName>
        <fullName evidence="7">Diadenosine tetraphosphatase</fullName>
    </alternativeName>
</protein>
<dbReference type="GO" id="GO:0008803">
    <property type="term" value="F:bis(5'-nucleosyl)-tetraphosphatase (symmetrical) activity"/>
    <property type="evidence" value="ECO:0007669"/>
    <property type="project" value="UniProtKB-EC"/>
</dbReference>
<evidence type="ECO:0000256" key="1">
    <source>
        <dbReference type="ARBA" id="ARBA00003413"/>
    </source>
</evidence>
<dbReference type="InterPro" id="IPR004617">
    <property type="entry name" value="ApaH"/>
</dbReference>
<evidence type="ECO:0000256" key="2">
    <source>
        <dbReference type="ARBA" id="ARBA00005419"/>
    </source>
</evidence>
<dbReference type="PANTHER" id="PTHR40942:SF4">
    <property type="entry name" value="CYTOCHROME C5"/>
    <property type="match status" value="1"/>
</dbReference>
<dbReference type="InterPro" id="IPR029052">
    <property type="entry name" value="Metallo-depent_PP-like"/>
</dbReference>
<dbReference type="AlphaFoldDB" id="A0A227KFV4"/>
<dbReference type="Gene3D" id="3.60.21.10">
    <property type="match status" value="1"/>
</dbReference>
<comment type="similarity">
    <text evidence="2">Belongs to the Ap4A hydrolase family.</text>
</comment>
<dbReference type="EC" id="3.6.1.41" evidence="3"/>
<name>A0A227KFV4_9BURK</name>
<evidence type="ECO:0000256" key="8">
    <source>
        <dbReference type="ARBA" id="ARBA00049417"/>
    </source>
</evidence>
<evidence type="ECO:0000256" key="7">
    <source>
        <dbReference type="ARBA" id="ARBA00033210"/>
    </source>
</evidence>
<feature type="domain" description="Calcineurin-like phosphoesterase" evidence="9">
    <location>
        <begin position="2"/>
        <end position="146"/>
    </location>
</feature>
<evidence type="ECO:0000256" key="6">
    <source>
        <dbReference type="ARBA" id="ARBA00032248"/>
    </source>
</evidence>
<evidence type="ECO:0000256" key="4">
    <source>
        <dbReference type="ARBA" id="ARBA00022801"/>
    </source>
</evidence>
<proteinExistence type="inferred from homology"/>
<gene>
    <name evidence="10" type="ORF">ADH67_10675</name>
</gene>